<organism evidence="2">
    <name type="scientific">Gibberella zeae</name>
    <name type="common">Wheat head blight fungus</name>
    <name type="synonym">Fusarium graminearum</name>
    <dbReference type="NCBI Taxonomy" id="5518"/>
    <lineage>
        <taxon>Eukaryota</taxon>
        <taxon>Fungi</taxon>
        <taxon>Dikarya</taxon>
        <taxon>Ascomycota</taxon>
        <taxon>Pezizomycotina</taxon>
        <taxon>Sordariomycetes</taxon>
        <taxon>Hypocreomycetidae</taxon>
        <taxon>Hypocreales</taxon>
        <taxon>Nectriaceae</taxon>
        <taxon>Fusarium</taxon>
    </lineage>
</organism>
<evidence type="ECO:0000256" key="1">
    <source>
        <dbReference type="SAM" id="MobiDB-lite"/>
    </source>
</evidence>
<name>A0A4E9EBD8_GIBZA</name>
<protein>
    <submittedName>
        <fullName evidence="2">Uncharacterized protein</fullName>
    </submittedName>
</protein>
<dbReference type="EMBL" id="CAAKMV010000137">
    <property type="protein sequence ID" value="VIO59060.1"/>
    <property type="molecule type" value="Genomic_DNA"/>
</dbReference>
<accession>A0A4E9EBD8</accession>
<proteinExistence type="predicted"/>
<dbReference type="AlphaFoldDB" id="A0A4E9EBD8"/>
<evidence type="ECO:0000313" key="2">
    <source>
        <dbReference type="EMBL" id="VIO59060.1"/>
    </source>
</evidence>
<gene>
    <name evidence="2" type="ORF">FUG_LOCUS331641</name>
</gene>
<sequence>MSVSDCSADSVPEQYKTSLGPEPEGWAACSIRYDGHIIVTVENGVISASPWPRERIAVHPGFPAATRIISTATRIRLVIVYRATIFKGMEKLLPVCLGLGNGLLTSNIASLAESAVVRLYSSATQPATNAAAIDKTFTQRITDRTF</sequence>
<reference evidence="2" key="1">
    <citation type="submission" date="2019-04" db="EMBL/GenBank/DDBJ databases">
        <authorList>
            <person name="Melise S."/>
            <person name="Noan J."/>
            <person name="Okalmin O."/>
        </authorList>
    </citation>
    <scope>NUCLEOTIDE SEQUENCE</scope>
    <source>
        <strain evidence="2">FN9</strain>
    </source>
</reference>
<feature type="region of interest" description="Disordered" evidence="1">
    <location>
        <begin position="1"/>
        <end position="20"/>
    </location>
</feature>